<proteinExistence type="predicted"/>
<dbReference type="EMBL" id="MU006734">
    <property type="protein sequence ID" value="KAF2623899.1"/>
    <property type="molecule type" value="Genomic_DNA"/>
</dbReference>
<comment type="caution">
    <text evidence="1">The sequence shown here is derived from an EMBL/GenBank/DDBJ whole genome shotgun (WGS) entry which is preliminary data.</text>
</comment>
<evidence type="ECO:0000313" key="2">
    <source>
        <dbReference type="Proteomes" id="UP000799754"/>
    </source>
</evidence>
<organism evidence="1 2">
    <name type="scientific">Macroventuria anomochaeta</name>
    <dbReference type="NCBI Taxonomy" id="301207"/>
    <lineage>
        <taxon>Eukaryota</taxon>
        <taxon>Fungi</taxon>
        <taxon>Dikarya</taxon>
        <taxon>Ascomycota</taxon>
        <taxon>Pezizomycotina</taxon>
        <taxon>Dothideomycetes</taxon>
        <taxon>Pleosporomycetidae</taxon>
        <taxon>Pleosporales</taxon>
        <taxon>Pleosporineae</taxon>
        <taxon>Didymellaceae</taxon>
        <taxon>Macroventuria</taxon>
    </lineage>
</organism>
<sequence length="55" mass="6176">MCMKYMPVDPERIDYPTFQPSSPHLLMALPVLIAGLGFMHSTAIGNKRLVSKRSE</sequence>
<dbReference type="Proteomes" id="UP000799754">
    <property type="component" value="Unassembled WGS sequence"/>
</dbReference>
<protein>
    <submittedName>
        <fullName evidence="1">Uncharacterized protein</fullName>
    </submittedName>
</protein>
<accession>A0ACB6RQ43</accession>
<keyword evidence="2" id="KW-1185">Reference proteome</keyword>
<reference evidence="1" key="1">
    <citation type="journal article" date="2020" name="Stud. Mycol.">
        <title>101 Dothideomycetes genomes: a test case for predicting lifestyles and emergence of pathogens.</title>
        <authorList>
            <person name="Haridas S."/>
            <person name="Albert R."/>
            <person name="Binder M."/>
            <person name="Bloem J."/>
            <person name="Labutti K."/>
            <person name="Salamov A."/>
            <person name="Andreopoulos B."/>
            <person name="Baker S."/>
            <person name="Barry K."/>
            <person name="Bills G."/>
            <person name="Bluhm B."/>
            <person name="Cannon C."/>
            <person name="Castanera R."/>
            <person name="Culley D."/>
            <person name="Daum C."/>
            <person name="Ezra D."/>
            <person name="Gonzalez J."/>
            <person name="Henrissat B."/>
            <person name="Kuo A."/>
            <person name="Liang C."/>
            <person name="Lipzen A."/>
            <person name="Lutzoni F."/>
            <person name="Magnuson J."/>
            <person name="Mondo S."/>
            <person name="Nolan M."/>
            <person name="Ohm R."/>
            <person name="Pangilinan J."/>
            <person name="Park H.-J."/>
            <person name="Ramirez L."/>
            <person name="Alfaro M."/>
            <person name="Sun H."/>
            <person name="Tritt A."/>
            <person name="Yoshinaga Y."/>
            <person name="Zwiers L.-H."/>
            <person name="Turgeon B."/>
            <person name="Goodwin S."/>
            <person name="Spatafora J."/>
            <person name="Crous P."/>
            <person name="Grigoriev I."/>
        </authorList>
    </citation>
    <scope>NUCLEOTIDE SEQUENCE</scope>
    <source>
        <strain evidence="1">CBS 525.71</strain>
    </source>
</reference>
<name>A0ACB6RQ43_9PLEO</name>
<gene>
    <name evidence="1" type="ORF">BU25DRAFT_414061</name>
</gene>
<evidence type="ECO:0000313" key="1">
    <source>
        <dbReference type="EMBL" id="KAF2623899.1"/>
    </source>
</evidence>